<dbReference type="GO" id="GO:0006974">
    <property type="term" value="P:DNA damage response"/>
    <property type="evidence" value="ECO:0007669"/>
    <property type="project" value="TreeGrafter"/>
</dbReference>
<sequence>MKNNIIPRLLMAIGALIYLVGIWRTCPLFSGKGYFLGVLVMGMFAMLAHQRTMREERKNDDGFASLCRLVLLLSVGLLMVGAMFVPAAWNEKAIYVVAWFVCIYGASAVPCKTAPSRETQQGPIE</sequence>
<dbReference type="PANTHER" id="PTHR37290">
    <property type="entry name" value="INNER MEMBRANE PROTEIN YIAA-RELATED"/>
    <property type="match status" value="1"/>
</dbReference>
<evidence type="ECO:0000256" key="1">
    <source>
        <dbReference type="SAM" id="Phobius"/>
    </source>
</evidence>
<dbReference type="InterPro" id="IPR008024">
    <property type="entry name" value="YiaAB"/>
</dbReference>
<evidence type="ECO:0000259" key="2">
    <source>
        <dbReference type="Pfam" id="PF05360"/>
    </source>
</evidence>
<feature type="domain" description="YiaAB two helix" evidence="2">
    <location>
        <begin position="10"/>
        <end position="54"/>
    </location>
</feature>
<evidence type="ECO:0000313" key="6">
    <source>
        <dbReference type="Proteomes" id="UP001075001"/>
    </source>
</evidence>
<proteinExistence type="predicted"/>
<dbReference type="EMBL" id="CABGGW010000023">
    <property type="protein sequence ID" value="VUS67279.1"/>
    <property type="molecule type" value="Genomic_DNA"/>
</dbReference>
<dbReference type="AlphaFoldDB" id="A0A564KD10"/>
<dbReference type="GO" id="GO:0005886">
    <property type="term" value="C:plasma membrane"/>
    <property type="evidence" value="ECO:0007669"/>
    <property type="project" value="TreeGrafter"/>
</dbReference>
<dbReference type="PANTHER" id="PTHR37290:SF2">
    <property type="entry name" value="INNER MEMBRANE PROTEIN YIAB"/>
    <property type="match status" value="1"/>
</dbReference>
<feature type="transmembrane region" description="Helical" evidence="1">
    <location>
        <begin position="29"/>
        <end position="48"/>
    </location>
</feature>
<feature type="transmembrane region" description="Helical" evidence="1">
    <location>
        <begin position="93"/>
        <end position="111"/>
    </location>
</feature>
<keyword evidence="1" id="KW-0472">Membrane</keyword>
<evidence type="ECO:0000313" key="4">
    <source>
        <dbReference type="EMBL" id="VUS67279.1"/>
    </source>
</evidence>
<evidence type="ECO:0000313" key="5">
    <source>
        <dbReference type="Proteomes" id="UP000317374"/>
    </source>
</evidence>
<feature type="transmembrane region" description="Helical" evidence="1">
    <location>
        <begin position="69"/>
        <end position="87"/>
    </location>
</feature>
<reference evidence="3" key="2">
    <citation type="submission" date="2023-03" db="EMBL/GenBank/DDBJ databases">
        <title>identification of new KPC variant in Klebsiella huaxiensis from the Hospital Sewage Samples in China.</title>
        <authorList>
            <person name="Wu Y."/>
        </authorList>
    </citation>
    <scope>NUCLEOTIDE SEQUENCE</scope>
    <source>
        <strain evidence="3">ZR-9</strain>
    </source>
</reference>
<dbReference type="Proteomes" id="UP001075001">
    <property type="component" value="Unassembled WGS sequence"/>
</dbReference>
<keyword evidence="1" id="KW-0812">Transmembrane</keyword>
<dbReference type="NCBIfam" id="NF008492">
    <property type="entry name" value="PRK11403.1"/>
    <property type="match status" value="1"/>
</dbReference>
<keyword evidence="6" id="KW-1185">Reference proteome</keyword>
<dbReference type="EMBL" id="JAPQEX020000001">
    <property type="protein sequence ID" value="MDG1645987.1"/>
    <property type="molecule type" value="Genomic_DNA"/>
</dbReference>
<keyword evidence="1" id="KW-1133">Transmembrane helix</keyword>
<organism evidence="4 5">
    <name type="scientific">Klebsiella huaxiensis</name>
    <dbReference type="NCBI Taxonomy" id="2153354"/>
    <lineage>
        <taxon>Bacteria</taxon>
        <taxon>Pseudomonadati</taxon>
        <taxon>Pseudomonadota</taxon>
        <taxon>Gammaproteobacteria</taxon>
        <taxon>Enterobacterales</taxon>
        <taxon>Enterobacteriaceae</taxon>
        <taxon>Klebsiella/Raoultella group</taxon>
        <taxon>Klebsiella</taxon>
    </lineage>
</organism>
<protein>
    <submittedName>
        <fullName evidence="4">Inner membrane protein YiaB</fullName>
    </submittedName>
</protein>
<dbReference type="InterPro" id="IPR038972">
    <property type="entry name" value="YiaA-like"/>
</dbReference>
<evidence type="ECO:0000313" key="3">
    <source>
        <dbReference type="EMBL" id="MDG1645987.1"/>
    </source>
</evidence>
<name>A0A564KD10_9ENTR</name>
<feature type="transmembrane region" description="Helical" evidence="1">
    <location>
        <begin position="5"/>
        <end position="23"/>
    </location>
</feature>
<reference evidence="4 5" key="1">
    <citation type="submission" date="2019-07" db="EMBL/GenBank/DDBJ databases">
        <authorList>
            <person name="Brisse S."/>
            <person name="Rodrigues C."/>
            <person name="Thorpe H."/>
        </authorList>
    </citation>
    <scope>NUCLEOTIDE SEQUENCE [LARGE SCALE GENOMIC DNA]</scope>
    <source>
        <strain evidence="4">SB6422</strain>
    </source>
</reference>
<accession>A0A564KD10</accession>
<dbReference type="OrthoDB" id="6561911at2"/>
<dbReference type="Pfam" id="PF05360">
    <property type="entry name" value="YiaAB"/>
    <property type="match status" value="1"/>
</dbReference>
<dbReference type="RefSeq" id="WP_112215970.1">
    <property type="nucleotide sequence ID" value="NZ_CABGGQ010000012.1"/>
</dbReference>
<dbReference type="Proteomes" id="UP000317374">
    <property type="component" value="Unassembled WGS sequence"/>
</dbReference>
<gene>
    <name evidence="4" type="primary">yiaB</name>
    <name evidence="3" type="ORF">OXR69_029610</name>
    <name evidence="4" type="ORF">SB6422_01634</name>
</gene>